<dbReference type="PANTHER" id="PTHR46652">
    <property type="entry name" value="LEUCINE-RICH REPEAT AND IQ DOMAIN-CONTAINING PROTEIN 1-RELATED"/>
    <property type="match status" value="1"/>
</dbReference>
<protein>
    <submittedName>
        <fullName evidence="4">L domain-like protein</fullName>
    </submittedName>
</protein>
<dbReference type="InterPro" id="IPR025875">
    <property type="entry name" value="Leu-rich_rpt_4"/>
</dbReference>
<sequence>MANESAPTKKVQVVGAPPPVKGPAPEPETDSEHEHEHEHEAEEQEHEDVADEDEGIDELMTAFEDDETDIDLTHLRLHSTKRLNLPRFGKTLQRLGLRQNEIRTMRGKDLGACPHLKELDLYDNAIEHINGLENNTELEVLDLSFNNIRHISRISHLGHCHTLYFVQNKIARIRPTDFQSPLSLSLRSLELGGNRLRSLENLSQLSNLEELWVGKNKITSLEGIQSLKKLRILSIQSNRLTKLEGLETLEALEELYLSHNGIQKLEGLEHNTNLTTLDFGANQVQVIENIKHLTKLTQFWANDNQITDINQLEEYLGPSFMPELETVYLEGNPAQKSEGASYRRKVQLLLPQIKQLDATLVRRS</sequence>
<evidence type="ECO:0000256" key="3">
    <source>
        <dbReference type="SAM" id="MobiDB-lite"/>
    </source>
</evidence>
<organism evidence="4 5">
    <name type="scientific">Malassezia pachydermatis</name>
    <dbReference type="NCBI Taxonomy" id="77020"/>
    <lineage>
        <taxon>Eukaryota</taxon>
        <taxon>Fungi</taxon>
        <taxon>Dikarya</taxon>
        <taxon>Basidiomycota</taxon>
        <taxon>Ustilaginomycotina</taxon>
        <taxon>Malasseziomycetes</taxon>
        <taxon>Malasseziales</taxon>
        <taxon>Malasseziaceae</taxon>
        <taxon>Malassezia</taxon>
    </lineage>
</organism>
<reference evidence="4 5" key="1">
    <citation type="submission" date="2015-07" db="EMBL/GenBank/DDBJ databases">
        <title>Draft Genome Sequence of Malassezia furfur CBS1878 and Malassezia pachydermatis CBS1879.</title>
        <authorList>
            <person name="Triana S."/>
            <person name="Ohm R."/>
            <person name="Gonzalez A."/>
            <person name="DeCock H."/>
            <person name="Restrepo S."/>
            <person name="Celis A."/>
        </authorList>
    </citation>
    <scope>NUCLEOTIDE SEQUENCE [LARGE SCALE GENOMIC DNA]</scope>
    <source>
        <strain evidence="4 5">CBS 1879</strain>
    </source>
</reference>
<dbReference type="InterPro" id="IPR032675">
    <property type="entry name" value="LRR_dom_sf"/>
</dbReference>
<evidence type="ECO:0000256" key="1">
    <source>
        <dbReference type="ARBA" id="ARBA00022614"/>
    </source>
</evidence>
<dbReference type="SUPFAM" id="SSF52058">
    <property type="entry name" value="L domain-like"/>
    <property type="match status" value="1"/>
</dbReference>
<feature type="compositionally biased region" description="Pro residues" evidence="3">
    <location>
        <begin position="16"/>
        <end position="26"/>
    </location>
</feature>
<dbReference type="InterPro" id="IPR001611">
    <property type="entry name" value="Leu-rich_rpt"/>
</dbReference>
<dbReference type="FunFam" id="3.80.10.10:FF:000312">
    <property type="entry name" value="Protein phosphatases pp1 regulatory subunit, putative"/>
    <property type="match status" value="1"/>
</dbReference>
<dbReference type="EMBL" id="LGAV01000002">
    <property type="protein sequence ID" value="KOS15369.1"/>
    <property type="molecule type" value="Genomic_DNA"/>
</dbReference>
<accession>A0A0M9VQB9</accession>
<evidence type="ECO:0000313" key="4">
    <source>
        <dbReference type="EMBL" id="KOS15369.1"/>
    </source>
</evidence>
<evidence type="ECO:0000313" key="5">
    <source>
        <dbReference type="Proteomes" id="UP000037751"/>
    </source>
</evidence>
<name>A0A0M9VQB9_9BASI</name>
<feature type="region of interest" description="Disordered" evidence="3">
    <location>
        <begin position="1"/>
        <end position="52"/>
    </location>
</feature>
<dbReference type="GeneID" id="28728944"/>
<gene>
    <name evidence="4" type="ORF">Malapachy_2580</name>
</gene>
<dbReference type="RefSeq" id="XP_017993001.1">
    <property type="nucleotide sequence ID" value="XM_018137069.1"/>
</dbReference>
<evidence type="ECO:0000256" key="2">
    <source>
        <dbReference type="ARBA" id="ARBA00022737"/>
    </source>
</evidence>
<dbReference type="PROSITE" id="PS51450">
    <property type="entry name" value="LRR"/>
    <property type="match status" value="7"/>
</dbReference>
<dbReference type="Proteomes" id="UP000037751">
    <property type="component" value="Unassembled WGS sequence"/>
</dbReference>
<feature type="compositionally biased region" description="Basic and acidic residues" evidence="3">
    <location>
        <begin position="30"/>
        <end position="40"/>
    </location>
</feature>
<dbReference type="SMART" id="SM00369">
    <property type="entry name" value="LRR_TYP"/>
    <property type="match status" value="5"/>
</dbReference>
<proteinExistence type="predicted"/>
<keyword evidence="1" id="KW-0433">Leucine-rich repeat</keyword>
<dbReference type="SMART" id="SM00365">
    <property type="entry name" value="LRR_SD22"/>
    <property type="match status" value="9"/>
</dbReference>
<dbReference type="Pfam" id="PF12799">
    <property type="entry name" value="LRR_4"/>
    <property type="match status" value="3"/>
</dbReference>
<dbReference type="InterPro" id="IPR003591">
    <property type="entry name" value="Leu-rich_rpt_typical-subtyp"/>
</dbReference>
<feature type="compositionally biased region" description="Acidic residues" evidence="3">
    <location>
        <begin position="41"/>
        <end position="52"/>
    </location>
</feature>
<keyword evidence="2" id="KW-0677">Repeat</keyword>
<dbReference type="Pfam" id="PF13855">
    <property type="entry name" value="LRR_8"/>
    <property type="match status" value="1"/>
</dbReference>
<dbReference type="STRING" id="77020.A0A0M9VQB9"/>
<comment type="caution">
    <text evidence="4">The sequence shown here is derived from an EMBL/GenBank/DDBJ whole genome shotgun (WGS) entry which is preliminary data.</text>
</comment>
<keyword evidence="5" id="KW-1185">Reference proteome</keyword>
<dbReference type="VEuPathDB" id="FungiDB:Malapachy_2580"/>
<dbReference type="InterPro" id="IPR050836">
    <property type="entry name" value="SDS22/Internalin_LRR"/>
</dbReference>
<dbReference type="AlphaFoldDB" id="A0A0M9VQB9"/>
<dbReference type="OrthoDB" id="266138at2759"/>
<dbReference type="Gene3D" id="3.80.10.10">
    <property type="entry name" value="Ribonuclease Inhibitor"/>
    <property type="match status" value="2"/>
</dbReference>
<dbReference type="PANTHER" id="PTHR46652:SF3">
    <property type="entry name" value="LEUCINE-RICH REPEAT-CONTAINING PROTEIN 9"/>
    <property type="match status" value="1"/>
</dbReference>